<organism evidence="2">
    <name type="scientific">Aureoumbra lagunensis</name>
    <dbReference type="NCBI Taxonomy" id="44058"/>
    <lineage>
        <taxon>Eukaryota</taxon>
        <taxon>Sar</taxon>
        <taxon>Stramenopiles</taxon>
        <taxon>Ochrophyta</taxon>
        <taxon>Pelagophyceae</taxon>
        <taxon>Pelagomonadales</taxon>
        <taxon>Aureoumbra</taxon>
    </lineage>
</organism>
<evidence type="ECO:0000313" key="2">
    <source>
        <dbReference type="EMBL" id="CAE0368053.1"/>
    </source>
</evidence>
<protein>
    <submittedName>
        <fullName evidence="2">Uncharacterized protein</fullName>
    </submittedName>
</protein>
<evidence type="ECO:0000256" key="1">
    <source>
        <dbReference type="SAM" id="Phobius"/>
    </source>
</evidence>
<dbReference type="EMBL" id="HBIJ01013025">
    <property type="protein sequence ID" value="CAE0368053.1"/>
    <property type="molecule type" value="Transcribed_RNA"/>
</dbReference>
<keyword evidence="1" id="KW-0812">Transmembrane</keyword>
<keyword evidence="1" id="KW-1133">Transmembrane helix</keyword>
<dbReference type="AlphaFoldDB" id="A0A7S3JX97"/>
<accession>A0A7S3JX97</accession>
<name>A0A7S3JX97_9STRA</name>
<keyword evidence="1" id="KW-0472">Membrane</keyword>
<sequence length="329" mass="36499">MNATFKKKQELVVAAAEKTPESVRAYIVKLAPIIALVGTILEVSVPYMIKIYNGLIKLYKILEPYHPEDMAYVFLGLCMAFFGGIFPALITAVEAYRQVGFASTLRALKVLYDDCLKVQEASKKDDKIDADKDGIPDVEQVEAHQLVERKVLLFLKTTDPKAVSDALAAITSGWLSVLASLRIKFARAITLGAAIGDVLRKPATRYLSPFLHKVVPPDYERWIIPGINYTCKFIAMTIAWTIQSIISAFHSAVRGGQLAAKGTVAYLHKYGFISIDDSHILVDEVVGYVIAALGFFVQARSGFHLPFPLNIIFLPFRILEFVIVWTIMG</sequence>
<feature type="transmembrane region" description="Helical" evidence="1">
    <location>
        <begin position="285"/>
        <end position="303"/>
    </location>
</feature>
<gene>
    <name evidence="2" type="ORF">ALAG00032_LOCUS8814</name>
</gene>
<proteinExistence type="predicted"/>
<reference evidence="2" key="1">
    <citation type="submission" date="2021-01" db="EMBL/GenBank/DDBJ databases">
        <authorList>
            <person name="Corre E."/>
            <person name="Pelletier E."/>
            <person name="Niang G."/>
            <person name="Scheremetjew M."/>
            <person name="Finn R."/>
            <person name="Kale V."/>
            <person name="Holt S."/>
            <person name="Cochrane G."/>
            <person name="Meng A."/>
            <person name="Brown T."/>
            <person name="Cohen L."/>
        </authorList>
    </citation>
    <scope>NUCLEOTIDE SEQUENCE</scope>
    <source>
        <strain evidence="2">CCMP1510</strain>
    </source>
</reference>
<feature type="transmembrane region" description="Helical" evidence="1">
    <location>
        <begin position="309"/>
        <end position="328"/>
    </location>
</feature>
<feature type="transmembrane region" description="Helical" evidence="1">
    <location>
        <begin position="26"/>
        <end position="49"/>
    </location>
</feature>
<feature type="transmembrane region" description="Helical" evidence="1">
    <location>
        <begin position="70"/>
        <end position="90"/>
    </location>
</feature>